<evidence type="ECO:0000313" key="6">
    <source>
        <dbReference type="EMBL" id="RJL24449.1"/>
    </source>
</evidence>
<dbReference type="SUPFAM" id="SSF55874">
    <property type="entry name" value="ATPase domain of HSP90 chaperone/DNA topoisomerase II/histidine kinase"/>
    <property type="match status" value="1"/>
</dbReference>
<dbReference type="OrthoDB" id="5241784at2"/>
<dbReference type="Pfam" id="PF07730">
    <property type="entry name" value="HisKA_3"/>
    <property type="match status" value="1"/>
</dbReference>
<evidence type="ECO:0000256" key="1">
    <source>
        <dbReference type="ARBA" id="ARBA00022679"/>
    </source>
</evidence>
<dbReference type="RefSeq" id="WP_119929825.1">
    <property type="nucleotide sequence ID" value="NZ_QZEY01000015.1"/>
</dbReference>
<keyword evidence="4" id="KW-0812">Transmembrane</keyword>
<feature type="transmembrane region" description="Helical" evidence="4">
    <location>
        <begin position="91"/>
        <end position="113"/>
    </location>
</feature>
<evidence type="ECO:0000256" key="4">
    <source>
        <dbReference type="SAM" id="Phobius"/>
    </source>
</evidence>
<keyword evidence="4" id="KW-1133">Transmembrane helix</keyword>
<feature type="transmembrane region" description="Helical" evidence="4">
    <location>
        <begin position="120"/>
        <end position="143"/>
    </location>
</feature>
<dbReference type="GO" id="GO:0016020">
    <property type="term" value="C:membrane"/>
    <property type="evidence" value="ECO:0007669"/>
    <property type="project" value="InterPro"/>
</dbReference>
<gene>
    <name evidence="6" type="ORF">D5H75_29430</name>
</gene>
<dbReference type="PANTHER" id="PTHR24421:SF63">
    <property type="entry name" value="SENSOR HISTIDINE KINASE DESK"/>
    <property type="match status" value="1"/>
</dbReference>
<comment type="caution">
    <text evidence="6">The sequence shown here is derived from an EMBL/GenBank/DDBJ whole genome shotgun (WGS) entry which is preliminary data.</text>
</comment>
<feature type="transmembrane region" description="Helical" evidence="4">
    <location>
        <begin position="35"/>
        <end position="56"/>
    </location>
</feature>
<protein>
    <submittedName>
        <fullName evidence="6">Sensor histidine kinase</fullName>
    </submittedName>
</protein>
<dbReference type="Gene3D" id="1.20.5.1930">
    <property type="match status" value="1"/>
</dbReference>
<evidence type="ECO:0000259" key="5">
    <source>
        <dbReference type="Pfam" id="PF07730"/>
    </source>
</evidence>
<keyword evidence="3" id="KW-0902">Two-component regulatory system</keyword>
<sequence length="374" mass="39099">MVIHVPADGAASPDRTGPRWPRWFLDLSSAWQMTLGWYLVAVVFAAPLWHQLAATLTAAAPGGGVRTALLLAYLACYIAGAPFAARRSNPWRAAFAVAICAAAVPLVFGYGLGPGNLAHAVAALSLALWWPVALMVSAALVLPAVLAGLGGWGLISLLIIVVTLAPLRHAWREYLLLEDAQEEIAEARVTEDRERLGRELHDVIGATLTTLTVKAGLARRLLESGETARAVREVGDIEELSRTALADVRAAVAAVNRLSLPAALADAEAALRAAGIRADLPRTLPDLPERVQGVFAYVVREGVTNVIKHSAATRCAVRVTASSVEIEDDGTGGGASGLGHGLRGLADRLRAAGGSVEAGPRAGSGYLLRAECPP</sequence>
<dbReference type="PANTHER" id="PTHR24421">
    <property type="entry name" value="NITRATE/NITRITE SENSOR PROTEIN NARX-RELATED"/>
    <property type="match status" value="1"/>
</dbReference>
<dbReference type="InterPro" id="IPR011712">
    <property type="entry name" value="Sig_transdc_His_kin_sub3_dim/P"/>
</dbReference>
<accession>A0A3A4A8W7</accession>
<organism evidence="6 7">
    <name type="scientific">Bailinhaonella thermotolerans</name>
    <dbReference type="NCBI Taxonomy" id="1070861"/>
    <lineage>
        <taxon>Bacteria</taxon>
        <taxon>Bacillati</taxon>
        <taxon>Actinomycetota</taxon>
        <taxon>Actinomycetes</taxon>
        <taxon>Streptosporangiales</taxon>
        <taxon>Streptosporangiaceae</taxon>
        <taxon>Bailinhaonella</taxon>
    </lineage>
</organism>
<dbReference type="AlphaFoldDB" id="A0A3A4A8W7"/>
<name>A0A3A4A8W7_9ACTN</name>
<dbReference type="Proteomes" id="UP000265768">
    <property type="component" value="Unassembled WGS sequence"/>
</dbReference>
<keyword evidence="7" id="KW-1185">Reference proteome</keyword>
<dbReference type="InterPro" id="IPR036890">
    <property type="entry name" value="HATPase_C_sf"/>
</dbReference>
<evidence type="ECO:0000256" key="3">
    <source>
        <dbReference type="ARBA" id="ARBA00023012"/>
    </source>
</evidence>
<dbReference type="Gene3D" id="3.30.565.10">
    <property type="entry name" value="Histidine kinase-like ATPase, C-terminal domain"/>
    <property type="match status" value="1"/>
</dbReference>
<evidence type="ECO:0000313" key="7">
    <source>
        <dbReference type="Proteomes" id="UP000265768"/>
    </source>
</evidence>
<keyword evidence="1" id="KW-0808">Transferase</keyword>
<feature type="domain" description="Signal transduction histidine kinase subgroup 3 dimerisation and phosphoacceptor" evidence="5">
    <location>
        <begin position="193"/>
        <end position="254"/>
    </location>
</feature>
<reference evidence="6 7" key="1">
    <citation type="submission" date="2018-09" db="EMBL/GenBank/DDBJ databases">
        <title>YIM 75507 draft genome.</title>
        <authorList>
            <person name="Tang S."/>
            <person name="Feng Y."/>
        </authorList>
    </citation>
    <scope>NUCLEOTIDE SEQUENCE [LARGE SCALE GENOMIC DNA]</scope>
    <source>
        <strain evidence="6 7">YIM 75507</strain>
    </source>
</reference>
<dbReference type="GO" id="GO:0000155">
    <property type="term" value="F:phosphorelay sensor kinase activity"/>
    <property type="evidence" value="ECO:0007669"/>
    <property type="project" value="InterPro"/>
</dbReference>
<feature type="transmembrane region" description="Helical" evidence="4">
    <location>
        <begin position="149"/>
        <end position="167"/>
    </location>
</feature>
<keyword evidence="2 6" id="KW-0418">Kinase</keyword>
<dbReference type="GO" id="GO:0046983">
    <property type="term" value="F:protein dimerization activity"/>
    <property type="evidence" value="ECO:0007669"/>
    <property type="project" value="InterPro"/>
</dbReference>
<evidence type="ECO:0000256" key="2">
    <source>
        <dbReference type="ARBA" id="ARBA00022777"/>
    </source>
</evidence>
<feature type="transmembrane region" description="Helical" evidence="4">
    <location>
        <begin position="68"/>
        <end position="85"/>
    </location>
</feature>
<proteinExistence type="predicted"/>
<dbReference type="CDD" id="cd16917">
    <property type="entry name" value="HATPase_UhpB-NarQ-NarX-like"/>
    <property type="match status" value="1"/>
</dbReference>
<dbReference type="EMBL" id="QZEY01000015">
    <property type="protein sequence ID" value="RJL24449.1"/>
    <property type="molecule type" value="Genomic_DNA"/>
</dbReference>
<dbReference type="InterPro" id="IPR050482">
    <property type="entry name" value="Sensor_HK_TwoCompSys"/>
</dbReference>
<keyword evidence="4" id="KW-0472">Membrane</keyword>